<sequence length="128" mass="14506">PQSTNTPPSPSSNTASANHTESENTFFYVREPFIRSSEWHRKTGIANGEMIERALEQTDRLMCPILWSYESAAVLSLELIQKGTGNHKLLLMMNMGRLKTGHHLGLGIVRIMRYSNGTNKQRFPECLE</sequence>
<evidence type="ECO:0000313" key="2">
    <source>
        <dbReference type="Proteomes" id="UP000789525"/>
    </source>
</evidence>
<gene>
    <name evidence="1" type="ORF">ACOLOM_LOCUS13218</name>
</gene>
<accession>A0ACA9QR12</accession>
<name>A0ACA9QR12_9GLOM</name>
<protein>
    <submittedName>
        <fullName evidence="1">5500_t:CDS:1</fullName>
    </submittedName>
</protein>
<dbReference type="EMBL" id="CAJVPT010059108">
    <property type="protein sequence ID" value="CAG8761399.1"/>
    <property type="molecule type" value="Genomic_DNA"/>
</dbReference>
<evidence type="ECO:0000313" key="1">
    <source>
        <dbReference type="EMBL" id="CAG8761399.1"/>
    </source>
</evidence>
<feature type="non-terminal residue" evidence="1">
    <location>
        <position position="1"/>
    </location>
</feature>
<dbReference type="Proteomes" id="UP000789525">
    <property type="component" value="Unassembled WGS sequence"/>
</dbReference>
<comment type="caution">
    <text evidence="1">The sequence shown here is derived from an EMBL/GenBank/DDBJ whole genome shotgun (WGS) entry which is preliminary data.</text>
</comment>
<organism evidence="1 2">
    <name type="scientific">Acaulospora colombiana</name>
    <dbReference type="NCBI Taxonomy" id="27376"/>
    <lineage>
        <taxon>Eukaryota</taxon>
        <taxon>Fungi</taxon>
        <taxon>Fungi incertae sedis</taxon>
        <taxon>Mucoromycota</taxon>
        <taxon>Glomeromycotina</taxon>
        <taxon>Glomeromycetes</taxon>
        <taxon>Diversisporales</taxon>
        <taxon>Acaulosporaceae</taxon>
        <taxon>Acaulospora</taxon>
    </lineage>
</organism>
<proteinExistence type="predicted"/>
<keyword evidence="2" id="KW-1185">Reference proteome</keyword>
<reference evidence="1" key="1">
    <citation type="submission" date="2021-06" db="EMBL/GenBank/DDBJ databases">
        <authorList>
            <person name="Kallberg Y."/>
            <person name="Tangrot J."/>
            <person name="Rosling A."/>
        </authorList>
    </citation>
    <scope>NUCLEOTIDE SEQUENCE</scope>
    <source>
        <strain evidence="1">CL356</strain>
    </source>
</reference>